<dbReference type="InParanoid" id="A0A7J7CAF5"/>
<name>A0A7J7CAF5_TRIWF</name>
<accession>A0A7J7CAF5</accession>
<dbReference type="AlphaFoldDB" id="A0A7J7CAF5"/>
<dbReference type="PANTHER" id="PTHR35764">
    <property type="entry name" value="PROTEIN SHORTAGE IN CHIASMATA 1"/>
    <property type="match status" value="1"/>
</dbReference>
<dbReference type="InterPro" id="IPR038824">
    <property type="entry name" value="SHOC1-like"/>
</dbReference>
<protein>
    <submittedName>
        <fullName evidence="1">Uncharacterized protein</fullName>
    </submittedName>
</protein>
<dbReference type="GO" id="GO:0000712">
    <property type="term" value="P:resolution of meiotic recombination intermediates"/>
    <property type="evidence" value="ECO:0007669"/>
    <property type="project" value="TreeGrafter"/>
</dbReference>
<evidence type="ECO:0000313" key="2">
    <source>
        <dbReference type="Proteomes" id="UP000593562"/>
    </source>
</evidence>
<dbReference type="Proteomes" id="UP000593562">
    <property type="component" value="Unassembled WGS sequence"/>
</dbReference>
<dbReference type="PANTHER" id="PTHR35764:SF1">
    <property type="entry name" value="PROTEIN SHORTAGE IN CHIASMATA 1"/>
    <property type="match status" value="1"/>
</dbReference>
<keyword evidence="2" id="KW-1185">Reference proteome</keyword>
<organism evidence="1 2">
    <name type="scientific">Tripterygium wilfordii</name>
    <name type="common">Thunder God vine</name>
    <dbReference type="NCBI Taxonomy" id="458696"/>
    <lineage>
        <taxon>Eukaryota</taxon>
        <taxon>Viridiplantae</taxon>
        <taxon>Streptophyta</taxon>
        <taxon>Embryophyta</taxon>
        <taxon>Tracheophyta</taxon>
        <taxon>Spermatophyta</taxon>
        <taxon>Magnoliopsida</taxon>
        <taxon>eudicotyledons</taxon>
        <taxon>Gunneridae</taxon>
        <taxon>Pentapetalae</taxon>
        <taxon>rosids</taxon>
        <taxon>fabids</taxon>
        <taxon>Celastrales</taxon>
        <taxon>Celastraceae</taxon>
        <taxon>Tripterygium</taxon>
    </lineage>
</organism>
<comment type="caution">
    <text evidence="1">The sequence shown here is derived from an EMBL/GenBank/DDBJ whole genome shotgun (WGS) entry which is preliminary data.</text>
</comment>
<evidence type="ECO:0000313" key="1">
    <source>
        <dbReference type="EMBL" id="KAF5731154.1"/>
    </source>
</evidence>
<reference evidence="1 2" key="1">
    <citation type="journal article" date="2020" name="Nat. Commun.">
        <title>Genome of Tripterygium wilfordii and identification of cytochrome P450 involved in triptolide biosynthesis.</title>
        <authorList>
            <person name="Tu L."/>
            <person name="Su P."/>
            <person name="Zhang Z."/>
            <person name="Gao L."/>
            <person name="Wang J."/>
            <person name="Hu T."/>
            <person name="Zhou J."/>
            <person name="Zhang Y."/>
            <person name="Zhao Y."/>
            <person name="Liu Y."/>
            <person name="Song Y."/>
            <person name="Tong Y."/>
            <person name="Lu Y."/>
            <person name="Yang J."/>
            <person name="Xu C."/>
            <person name="Jia M."/>
            <person name="Peters R.J."/>
            <person name="Huang L."/>
            <person name="Gao W."/>
        </authorList>
    </citation>
    <scope>NUCLEOTIDE SEQUENCE [LARGE SCALE GENOMIC DNA]</scope>
    <source>
        <strain evidence="2">cv. XIE 37</strain>
        <tissue evidence="1">Leaf</tissue>
    </source>
</reference>
<gene>
    <name evidence="1" type="ORF">HS088_TW19G00759</name>
</gene>
<dbReference type="EMBL" id="JAAARO010000019">
    <property type="protein sequence ID" value="KAF5731154.1"/>
    <property type="molecule type" value="Genomic_DNA"/>
</dbReference>
<proteinExistence type="predicted"/>
<sequence length="135" mass="15528">MRTRFLTTDCFASSSCPIETVRFFNLPVPHLPHLRLFNNYEDILLFDSPLDVSLVIERLPIDLVLFKFLAEVIPQPVDVGYGDFEADRFREIEGSADNEGRVESPFYKESACFSEKEEILIISEVLEIEHDVVNT</sequence>